<comment type="caution">
    <text evidence="1">The sequence shown here is derived from an EMBL/GenBank/DDBJ whole genome shotgun (WGS) entry which is preliminary data.</text>
</comment>
<feature type="non-terminal residue" evidence="1">
    <location>
        <position position="1"/>
    </location>
</feature>
<evidence type="ECO:0000313" key="1">
    <source>
        <dbReference type="EMBL" id="GMR47894.1"/>
    </source>
</evidence>
<dbReference type="Proteomes" id="UP001328107">
    <property type="component" value="Unassembled WGS sequence"/>
</dbReference>
<reference evidence="2" key="1">
    <citation type="submission" date="2022-10" db="EMBL/GenBank/DDBJ databases">
        <title>Genome assembly of Pristionchus species.</title>
        <authorList>
            <person name="Yoshida K."/>
            <person name="Sommer R.J."/>
        </authorList>
    </citation>
    <scope>NUCLEOTIDE SEQUENCE [LARGE SCALE GENOMIC DNA]</scope>
    <source>
        <strain evidence="2">RS5460</strain>
    </source>
</reference>
<organism evidence="1 2">
    <name type="scientific">Pristionchus mayeri</name>
    <dbReference type="NCBI Taxonomy" id="1317129"/>
    <lineage>
        <taxon>Eukaryota</taxon>
        <taxon>Metazoa</taxon>
        <taxon>Ecdysozoa</taxon>
        <taxon>Nematoda</taxon>
        <taxon>Chromadorea</taxon>
        <taxon>Rhabditida</taxon>
        <taxon>Rhabditina</taxon>
        <taxon>Diplogasteromorpha</taxon>
        <taxon>Diplogasteroidea</taxon>
        <taxon>Neodiplogasteridae</taxon>
        <taxon>Pristionchus</taxon>
    </lineage>
</organism>
<gene>
    <name evidence="1" type="ORF">PMAYCL1PPCAC_18089</name>
</gene>
<protein>
    <submittedName>
        <fullName evidence="1">Uncharacterized protein</fullName>
    </submittedName>
</protein>
<evidence type="ECO:0000313" key="2">
    <source>
        <dbReference type="Proteomes" id="UP001328107"/>
    </source>
</evidence>
<name>A0AAN5I137_9BILA</name>
<dbReference type="AlphaFoldDB" id="A0AAN5I137"/>
<dbReference type="EMBL" id="BTRK01000004">
    <property type="protein sequence ID" value="GMR47894.1"/>
    <property type="molecule type" value="Genomic_DNA"/>
</dbReference>
<keyword evidence="2" id="KW-1185">Reference proteome</keyword>
<proteinExistence type="predicted"/>
<feature type="non-terminal residue" evidence="1">
    <location>
        <position position="366"/>
    </location>
</feature>
<accession>A0AAN5I137</accession>
<sequence>DFLLETAHTEYCTKVYWRARCDTMTAQKLEQMKKDACDTGMAERRGDSIVITDDTRKLVGLLYDLDPRWSRLLINGVRLGIAIPVVALAALEMCGGRVFQQATGKNGALNYSCPAIDVFMAAFELMDRTTSRCKNVHVPGQYESELVALADLFGSFIEGSFWSPDSPEIKYQDYVGEKKNPEKWHTLPRNNFWRCAWTSDPRFESAAVFATLRERRRRYDNAFNYPLLYKLFIKDEGREAFHQALHRINRVLVWAEIIDAKHGSFLDPAYNKFTISHDSCYLNEGDGFPTITIPFTGSPDAGKKMTFVIKAKDLEKQMNQRETIAASEALTDRIVRMRKFLADVTNASLCTYSRPSDIELFRNHLV</sequence>